<dbReference type="EMBL" id="JAUEPU010000025">
    <property type="protein sequence ID" value="KAK0493438.1"/>
    <property type="molecule type" value="Genomic_DNA"/>
</dbReference>
<accession>A0AA39ULW7</accession>
<comment type="caution">
    <text evidence="2">The sequence shown here is derived from an EMBL/GenBank/DDBJ whole genome shotgun (WGS) entry which is preliminary data.</text>
</comment>
<keyword evidence="3" id="KW-1185">Reference proteome</keyword>
<evidence type="ECO:0000313" key="2">
    <source>
        <dbReference type="EMBL" id="KAK0493438.1"/>
    </source>
</evidence>
<reference evidence="2" key="1">
    <citation type="submission" date="2023-06" db="EMBL/GenBank/DDBJ databases">
        <authorList>
            <consortium name="Lawrence Berkeley National Laboratory"/>
            <person name="Ahrendt S."/>
            <person name="Sahu N."/>
            <person name="Indic B."/>
            <person name="Wong-Bajracharya J."/>
            <person name="Merenyi Z."/>
            <person name="Ke H.-M."/>
            <person name="Monk M."/>
            <person name="Kocsube S."/>
            <person name="Drula E."/>
            <person name="Lipzen A."/>
            <person name="Balint B."/>
            <person name="Henrissat B."/>
            <person name="Andreopoulos B."/>
            <person name="Martin F.M."/>
            <person name="Harder C.B."/>
            <person name="Rigling D."/>
            <person name="Ford K.L."/>
            <person name="Foster G.D."/>
            <person name="Pangilinan J."/>
            <person name="Papanicolaou A."/>
            <person name="Barry K."/>
            <person name="LaButti K."/>
            <person name="Viragh M."/>
            <person name="Koriabine M."/>
            <person name="Yan M."/>
            <person name="Riley R."/>
            <person name="Champramary S."/>
            <person name="Plett K.L."/>
            <person name="Tsai I.J."/>
            <person name="Slot J."/>
            <person name="Sipos G."/>
            <person name="Plett J."/>
            <person name="Nagy L.G."/>
            <person name="Grigoriev I.V."/>
        </authorList>
    </citation>
    <scope>NUCLEOTIDE SEQUENCE</scope>
    <source>
        <strain evidence="2">HWK02</strain>
    </source>
</reference>
<feature type="region of interest" description="Disordered" evidence="1">
    <location>
        <begin position="115"/>
        <end position="136"/>
    </location>
</feature>
<dbReference type="AlphaFoldDB" id="A0AA39ULW7"/>
<sequence>MALRSRIGTPSLTSKIETSYRPEKKLLSKGSEELASLVDELPADMVLDKPLPSQNSTTLDHKWCQLPTISPKTRDRESLPPVRTILGHALDLPIPINRRKRSISPFAIVMEGEENHRQPPFSGPLSLSDKPTQSQHDMADSQRADISFGTPVNSLHHRFSGPAYMDWRTFASPPTSPLEETEKLPAMPENGRRMSVIDRYDELLSDVQITEFDEHGAKCRVCEKVVRLGPTNMYTLGPWDRHKKSCTGSRFRRGRGFDVRAALSDVVGVVKADKSIVKDQTNFDIIEAMEERYHLMAQSSSPPLCTTSNVPNVCILVAPFFMHRVVTTNMAGLATCIALATPLTRAV</sequence>
<dbReference type="Proteomes" id="UP001175228">
    <property type="component" value="Unassembled WGS sequence"/>
</dbReference>
<evidence type="ECO:0000256" key="1">
    <source>
        <dbReference type="SAM" id="MobiDB-lite"/>
    </source>
</evidence>
<organism evidence="2 3">
    <name type="scientific">Armillaria luteobubalina</name>
    <dbReference type="NCBI Taxonomy" id="153913"/>
    <lineage>
        <taxon>Eukaryota</taxon>
        <taxon>Fungi</taxon>
        <taxon>Dikarya</taxon>
        <taxon>Basidiomycota</taxon>
        <taxon>Agaricomycotina</taxon>
        <taxon>Agaricomycetes</taxon>
        <taxon>Agaricomycetidae</taxon>
        <taxon>Agaricales</taxon>
        <taxon>Marasmiineae</taxon>
        <taxon>Physalacriaceae</taxon>
        <taxon>Armillaria</taxon>
    </lineage>
</organism>
<name>A0AA39ULW7_9AGAR</name>
<proteinExistence type="predicted"/>
<gene>
    <name evidence="2" type="ORF">EDD18DRAFT_1464925</name>
</gene>
<protein>
    <submittedName>
        <fullName evidence="2">Uncharacterized protein</fullName>
    </submittedName>
</protein>
<evidence type="ECO:0000313" key="3">
    <source>
        <dbReference type="Proteomes" id="UP001175228"/>
    </source>
</evidence>